<feature type="compositionally biased region" description="Polar residues" evidence="1">
    <location>
        <begin position="289"/>
        <end position="298"/>
    </location>
</feature>
<gene>
    <name evidence="2" type="ORF">RHTO0S_01e00540g</name>
</gene>
<accession>A0A061AEE6</accession>
<feature type="region of interest" description="Disordered" evidence="1">
    <location>
        <begin position="470"/>
        <end position="569"/>
    </location>
</feature>
<dbReference type="AlphaFoldDB" id="A0A061AEE6"/>
<reference evidence="2" key="1">
    <citation type="journal article" date="2014" name="Genome Announc.">
        <title>Draft genome sequence of Rhodosporidium toruloides CECT1137, an oleaginous yeast of biotechnological interest.</title>
        <authorList>
            <person name="Morin N."/>
            <person name="Calcas X."/>
            <person name="Devillers H."/>
            <person name="Durrens P."/>
            <person name="Sherman D.J."/>
            <person name="Nicaud J.-M."/>
            <person name="Neuveglise C."/>
        </authorList>
    </citation>
    <scope>NUCLEOTIDE SEQUENCE</scope>
    <source>
        <strain evidence="2">CECT1137</strain>
    </source>
</reference>
<proteinExistence type="predicted"/>
<feature type="compositionally biased region" description="Basic and acidic residues" evidence="1">
    <location>
        <begin position="478"/>
        <end position="488"/>
    </location>
</feature>
<feature type="compositionally biased region" description="Basic residues" evidence="1">
    <location>
        <begin position="524"/>
        <end position="537"/>
    </location>
</feature>
<organism evidence="2">
    <name type="scientific">Rhodotorula toruloides</name>
    <name type="common">Yeast</name>
    <name type="synonym">Rhodosporidium toruloides</name>
    <dbReference type="NCBI Taxonomy" id="5286"/>
    <lineage>
        <taxon>Eukaryota</taxon>
        <taxon>Fungi</taxon>
        <taxon>Dikarya</taxon>
        <taxon>Basidiomycota</taxon>
        <taxon>Pucciniomycotina</taxon>
        <taxon>Microbotryomycetes</taxon>
        <taxon>Sporidiobolales</taxon>
        <taxon>Sporidiobolaceae</taxon>
        <taxon>Rhodotorula</taxon>
    </lineage>
</organism>
<feature type="compositionally biased region" description="Basic and acidic residues" evidence="1">
    <location>
        <begin position="543"/>
        <end position="558"/>
    </location>
</feature>
<dbReference type="OrthoDB" id="10586664at2759"/>
<feature type="compositionally biased region" description="Low complexity" evidence="1">
    <location>
        <begin position="179"/>
        <end position="190"/>
    </location>
</feature>
<feature type="compositionally biased region" description="Basic and acidic residues" evidence="1">
    <location>
        <begin position="98"/>
        <end position="107"/>
    </location>
</feature>
<protein>
    <submittedName>
        <fullName evidence="2">RHTO0S01e00540g1_1</fullName>
    </submittedName>
</protein>
<evidence type="ECO:0000313" key="2">
    <source>
        <dbReference type="EMBL" id="CDR35494.1"/>
    </source>
</evidence>
<feature type="compositionally biased region" description="Basic and acidic residues" evidence="1">
    <location>
        <begin position="142"/>
        <end position="155"/>
    </location>
</feature>
<feature type="region of interest" description="Disordered" evidence="1">
    <location>
        <begin position="98"/>
        <end position="301"/>
    </location>
</feature>
<sequence length="569" mass="60705">MGLARFDLKQESLSLVVHGVPRVEASEEEVVEALEKRIGEVGAVRSVRALSLRRPGAPFGSYMVVLWNNKHVSDFLGNEGRLWLAPTVCARCERARGKKEMTHREEAGTAAAGAAEGAKDALVGARSMEKGPAGGHKSKKREKSEEKEKKDEPARTKLAKSGDGSLATSPSLGGTGRNSPITTITTSSTPANPFEPVLPPELANFSIERSPDADFGAQVDEIADSAGAKGQQVSPPSSEYAAPLLRAPAKSDGIEARVSEDSSLSADPRNAPALPSLRAPSTETHRIDSTPNGASAPSATVAPCEKDRVDNVEAGRGKRTIPAGAMRQQVSHPQVEYAPPALHAPAKSDGVETRVSKEPSTFAETRDAPHLPLLCAPSNNPYRTDLTPSTGASAPSTSDTLLVAESPLSPTLAARRQSPLPFLESETTSGIWTHVPTPLADRPTQYRAMPIINFESMASEADKSWAVETEEAFPMTRSESKEERREPEVEGGEVDGWKKVEKSRKGKETATRATSTAKGEQGKKKGAKGKVLSRARRVAVLAPKKELRTKESQSRPESPDPLDLLSPSQ</sequence>
<evidence type="ECO:0000256" key="1">
    <source>
        <dbReference type="SAM" id="MobiDB-lite"/>
    </source>
</evidence>
<name>A0A061AEE6_RHOTO</name>
<dbReference type="EMBL" id="LK052936">
    <property type="protein sequence ID" value="CDR35494.1"/>
    <property type="molecule type" value="Genomic_DNA"/>
</dbReference>